<dbReference type="InterPro" id="IPR002541">
    <property type="entry name" value="Cyt_c_assembly"/>
</dbReference>
<comment type="subcellular location">
    <subcellularLocation>
        <location evidence="1">Cell inner membrane</location>
        <topology evidence="1">Multi-pass membrane protein</topology>
    </subcellularLocation>
</comment>
<dbReference type="Proteomes" id="UP000612893">
    <property type="component" value="Unassembled WGS sequence"/>
</dbReference>
<evidence type="ECO:0000256" key="9">
    <source>
        <dbReference type="ARBA" id="ARBA00037230"/>
    </source>
</evidence>
<evidence type="ECO:0000256" key="5">
    <source>
        <dbReference type="ARBA" id="ARBA00022692"/>
    </source>
</evidence>
<evidence type="ECO:0000256" key="6">
    <source>
        <dbReference type="ARBA" id="ARBA00022748"/>
    </source>
</evidence>
<feature type="transmembrane region" description="Helical" evidence="10">
    <location>
        <begin position="291"/>
        <end position="312"/>
    </location>
</feature>
<keyword evidence="14" id="KW-1185">Reference proteome</keyword>
<dbReference type="GO" id="GO:0017004">
    <property type="term" value="P:cytochrome complex assembly"/>
    <property type="evidence" value="ECO:0007669"/>
    <property type="project" value="UniProtKB-KW"/>
</dbReference>
<keyword evidence="6" id="KW-0201">Cytochrome c-type biogenesis</keyword>
<protein>
    <submittedName>
        <fullName evidence="13">Heme lyase CcmF/NrfE family subunit</fullName>
    </submittedName>
</protein>
<feature type="transmembrane region" description="Helical" evidence="10">
    <location>
        <begin position="190"/>
        <end position="212"/>
    </location>
</feature>
<sequence length="669" mass="70447">MPVALLVGFAAHHLMVLASLGAALVLGALLLMVTSGTLAFWSGWRRRPVLVATASGLFYGATAALVAASAVLLTALLSHDFSLAFVTEHTDRSLPVPLLAAAFYGGQEGSLLYWTLLLGLLGSASLASARAAELRLVAYANGVLAAVAGFFLVVLVFVASPFDVLRVTPADGLGLNPVLRDGGMLIHPPFVLAGFSSFAIPFAFAMAALLSGESDGSWIVRTRSFALLSWALQGVGLTLGMWWAYHVLGWGGYWGWDPVENVALMPWLVTTAYIHSAQVQERRGRLRAWNLGLVIGAFLLSVFGTFIVRSGILPSVHTFALSPIGPWFFGFLAVSILVSGAVLAWRSPLLASREPARPMVSREGAFLLQNVLLVALTAAVLWGTLLPLISGMFGRQLLVGPSYYERVAAPLLVAVLALLALAPPLPWRRPGRNWLRRLRPALAAAALTLLALLLLGAGPAALVTLPLIAGGLATALADYAAGVLRARRLPGPWPAAAARLAVRRRRRYGAFLAHVGILMVAGGIAGSHFWQQERDLTLRPGSSVSVAGHVLTLDGVQQQTVGDHSETVAQLSLGDEALQPARLSYPALGGQSLTRVAIRSTAVEDLYVVLAGTSPDGSAALHVFVNPLVTWIWAGGALLVVGVLLGHLGRPVHQGASAPATARVPVLAR</sequence>
<feature type="transmembrane region" description="Helical" evidence="10">
    <location>
        <begin position="438"/>
        <end position="457"/>
    </location>
</feature>
<dbReference type="EMBL" id="JAEKNR010000217">
    <property type="protein sequence ID" value="MBJ7600730.1"/>
    <property type="molecule type" value="Genomic_DNA"/>
</dbReference>
<feature type="transmembrane region" description="Helical" evidence="10">
    <location>
        <begin position="224"/>
        <end position="243"/>
    </location>
</feature>
<name>A0A934K9E3_9BACT</name>
<dbReference type="InterPro" id="IPR003567">
    <property type="entry name" value="Cyt_c_biogenesis"/>
</dbReference>
<evidence type="ECO:0000256" key="3">
    <source>
        <dbReference type="ARBA" id="ARBA00022475"/>
    </source>
</evidence>
<feature type="transmembrane region" description="Helical" evidence="10">
    <location>
        <begin position="111"/>
        <end position="129"/>
    </location>
</feature>
<evidence type="ECO:0000256" key="4">
    <source>
        <dbReference type="ARBA" id="ARBA00022519"/>
    </source>
</evidence>
<dbReference type="Pfam" id="PF01578">
    <property type="entry name" value="Cytochrom_C_asm"/>
    <property type="match status" value="1"/>
</dbReference>
<comment type="function">
    <text evidence="9">Required for the biogenesis of c-type cytochromes. Possible subunit of a heme lyase.</text>
</comment>
<accession>A0A934K9E3</accession>
<feature type="transmembrane region" description="Helical" evidence="10">
    <location>
        <begin position="56"/>
        <end position="77"/>
    </location>
</feature>
<feature type="domain" description="Cytochrome c-type biogenesis protein CcmF C-terminal" evidence="12">
    <location>
        <begin position="330"/>
        <end position="646"/>
    </location>
</feature>
<feature type="transmembrane region" description="Helical" evidence="10">
    <location>
        <begin position="263"/>
        <end position="279"/>
    </location>
</feature>
<feature type="transmembrane region" description="Helical" evidence="10">
    <location>
        <begin position="20"/>
        <end position="44"/>
    </location>
</feature>
<feature type="transmembrane region" description="Helical" evidence="10">
    <location>
        <begin position="463"/>
        <end position="484"/>
    </location>
</feature>
<dbReference type="RefSeq" id="WP_338204679.1">
    <property type="nucleotide sequence ID" value="NZ_JAEKNR010000217.1"/>
</dbReference>
<dbReference type="PANTHER" id="PTHR43653">
    <property type="entry name" value="CYTOCHROME C ASSEMBLY PROTEIN-RELATED"/>
    <property type="match status" value="1"/>
</dbReference>
<reference evidence="13" key="1">
    <citation type="submission" date="2020-10" db="EMBL/GenBank/DDBJ databases">
        <title>Ca. Dormibacterota MAGs.</title>
        <authorList>
            <person name="Montgomery K."/>
        </authorList>
    </citation>
    <scope>NUCLEOTIDE SEQUENCE [LARGE SCALE GENOMIC DNA]</scope>
    <source>
        <strain evidence="13">SC8812_S17_10</strain>
    </source>
</reference>
<evidence type="ECO:0000313" key="14">
    <source>
        <dbReference type="Proteomes" id="UP000612893"/>
    </source>
</evidence>
<evidence type="ECO:0000259" key="12">
    <source>
        <dbReference type="Pfam" id="PF16327"/>
    </source>
</evidence>
<proteinExistence type="inferred from homology"/>
<organism evidence="13 14">
    <name type="scientific">Candidatus Nephthysia bennettiae</name>
    <dbReference type="NCBI Taxonomy" id="3127016"/>
    <lineage>
        <taxon>Bacteria</taxon>
        <taxon>Bacillati</taxon>
        <taxon>Candidatus Dormiibacterota</taxon>
        <taxon>Candidatus Dormibacteria</taxon>
        <taxon>Candidatus Dormibacterales</taxon>
        <taxon>Candidatus Dormibacteraceae</taxon>
        <taxon>Candidatus Nephthysia</taxon>
    </lineage>
</organism>
<feature type="transmembrane region" description="Helical" evidence="10">
    <location>
        <begin position="407"/>
        <end position="426"/>
    </location>
</feature>
<evidence type="ECO:0000256" key="7">
    <source>
        <dbReference type="ARBA" id="ARBA00022989"/>
    </source>
</evidence>
<dbReference type="GO" id="GO:0005886">
    <property type="term" value="C:plasma membrane"/>
    <property type="evidence" value="ECO:0007669"/>
    <property type="project" value="UniProtKB-SubCell"/>
</dbReference>
<feature type="transmembrane region" description="Helical" evidence="10">
    <location>
        <begin position="628"/>
        <end position="648"/>
    </location>
</feature>
<keyword evidence="3" id="KW-1003">Cell membrane</keyword>
<evidence type="ECO:0000256" key="10">
    <source>
        <dbReference type="SAM" id="Phobius"/>
    </source>
</evidence>
<dbReference type="InterPro" id="IPR003568">
    <property type="entry name" value="Cyt_c_biogenesis_CcmF"/>
</dbReference>
<evidence type="ECO:0000256" key="8">
    <source>
        <dbReference type="ARBA" id="ARBA00023136"/>
    </source>
</evidence>
<evidence type="ECO:0000256" key="2">
    <source>
        <dbReference type="ARBA" id="ARBA00009186"/>
    </source>
</evidence>
<dbReference type="Pfam" id="PF16327">
    <property type="entry name" value="CcmF_C"/>
    <property type="match status" value="1"/>
</dbReference>
<keyword evidence="8 10" id="KW-0472">Membrane</keyword>
<dbReference type="PRINTS" id="PR01410">
    <property type="entry name" value="CCBIOGENESIS"/>
</dbReference>
<feature type="transmembrane region" description="Helical" evidence="10">
    <location>
        <begin position="508"/>
        <end position="530"/>
    </location>
</feature>
<comment type="caution">
    <text evidence="13">The sequence shown here is derived from an EMBL/GenBank/DDBJ whole genome shotgun (WGS) entry which is preliminary data.</text>
</comment>
<feature type="transmembrane region" description="Helical" evidence="10">
    <location>
        <begin position="324"/>
        <end position="345"/>
    </location>
</feature>
<keyword evidence="7 10" id="KW-1133">Transmembrane helix</keyword>
<evidence type="ECO:0000256" key="1">
    <source>
        <dbReference type="ARBA" id="ARBA00004429"/>
    </source>
</evidence>
<dbReference type="PANTHER" id="PTHR43653:SF1">
    <property type="entry name" value="CYTOCHROME C-TYPE BIOGENESIS PROTEIN CCMF"/>
    <property type="match status" value="1"/>
</dbReference>
<dbReference type="InterPro" id="IPR032523">
    <property type="entry name" value="CcmF_C"/>
</dbReference>
<keyword evidence="13" id="KW-0456">Lyase</keyword>
<feature type="domain" description="Cytochrome c assembly protein" evidence="11">
    <location>
        <begin position="108"/>
        <end position="310"/>
    </location>
</feature>
<dbReference type="PRINTS" id="PR01411">
    <property type="entry name" value="CCMFBIOGNSIS"/>
</dbReference>
<feature type="transmembrane region" description="Helical" evidence="10">
    <location>
        <begin position="136"/>
        <end position="159"/>
    </location>
</feature>
<comment type="similarity">
    <text evidence="2">Belongs to the CcmF/CycK/Ccl1/NrfE/CcsA family.</text>
</comment>
<gene>
    <name evidence="13" type="ORF">JF922_22005</name>
</gene>
<evidence type="ECO:0000313" key="13">
    <source>
        <dbReference type="EMBL" id="MBJ7600730.1"/>
    </source>
</evidence>
<keyword evidence="5 10" id="KW-0812">Transmembrane</keyword>
<feature type="transmembrane region" description="Helical" evidence="10">
    <location>
        <begin position="366"/>
        <end position="387"/>
    </location>
</feature>
<evidence type="ECO:0000259" key="11">
    <source>
        <dbReference type="Pfam" id="PF01578"/>
    </source>
</evidence>
<keyword evidence="4" id="KW-0997">Cell inner membrane</keyword>
<dbReference type="AlphaFoldDB" id="A0A934K9E3"/>
<dbReference type="GO" id="GO:0016829">
    <property type="term" value="F:lyase activity"/>
    <property type="evidence" value="ECO:0007669"/>
    <property type="project" value="UniProtKB-KW"/>
</dbReference>